<evidence type="ECO:0000256" key="4">
    <source>
        <dbReference type="ARBA" id="ARBA00023002"/>
    </source>
</evidence>
<dbReference type="GO" id="GO:0016705">
    <property type="term" value="F:oxidoreductase activity, acting on paired donors, with incorporation or reduction of molecular oxygen"/>
    <property type="evidence" value="ECO:0007669"/>
    <property type="project" value="InterPro"/>
</dbReference>
<keyword evidence="11" id="KW-1185">Reference proteome</keyword>
<dbReference type="PANTHER" id="PTHR24303">
    <property type="entry name" value="HEME-BINDING MONOOXYGENASE FAMILY"/>
    <property type="match status" value="1"/>
</dbReference>
<dbReference type="PRINTS" id="PR00463">
    <property type="entry name" value="EP450I"/>
</dbReference>
<feature type="binding site" description="axial binding residue" evidence="7">
    <location>
        <position position="74"/>
    </location>
    <ligand>
        <name>heme</name>
        <dbReference type="ChEBI" id="CHEBI:30413"/>
    </ligand>
    <ligandPart>
        <name>Fe</name>
        <dbReference type="ChEBI" id="CHEBI:18248"/>
    </ligandPart>
</feature>
<evidence type="ECO:0000256" key="1">
    <source>
        <dbReference type="ARBA" id="ARBA00001971"/>
    </source>
</evidence>
<evidence type="ECO:0000313" key="10">
    <source>
        <dbReference type="EMBL" id="GBO37723.1"/>
    </source>
</evidence>
<keyword evidence="5 7" id="KW-0408">Iron</keyword>
<sequence length="132" mass="14943">MPYNFSTLWATELNGYVIPKGSIIMANLWAVLHNPEYWGPDAEIFRPERFLTDDGKSVVKSEYFIPFSIGKRSCPGEAFARFEVFLYLVCVLQKFQVCLPEGANPDFEGVVGISLAPKQFEICIKKDIDIKA</sequence>
<protein>
    <submittedName>
        <fullName evidence="9">Cytochrome P450 2U1</fullName>
    </submittedName>
</protein>
<gene>
    <name evidence="9" type="primary">CYP2U1_22</name>
    <name evidence="10" type="synonym">CYP2U1_12</name>
    <name evidence="9" type="ORF">AVEN_130234_1</name>
    <name evidence="10" type="ORF">AVEN_180192_1</name>
</gene>
<reference evidence="9 11" key="1">
    <citation type="journal article" date="2019" name="Sci. Rep.">
        <title>Orb-weaving spider Araneus ventricosus genome elucidates the spidroin gene catalogue.</title>
        <authorList>
            <person name="Kono N."/>
            <person name="Nakamura H."/>
            <person name="Ohtoshi R."/>
            <person name="Moran D.A.P."/>
            <person name="Shinohara A."/>
            <person name="Yoshida Y."/>
            <person name="Fujiwara M."/>
            <person name="Mori M."/>
            <person name="Tomita M."/>
            <person name="Arakawa K."/>
        </authorList>
    </citation>
    <scope>NUCLEOTIDE SEQUENCE [LARGE SCALE GENOMIC DNA]</scope>
</reference>
<dbReference type="EMBL" id="BGPR01062258">
    <property type="protein sequence ID" value="GBO37723.1"/>
    <property type="molecule type" value="Genomic_DNA"/>
</dbReference>
<evidence type="ECO:0000313" key="9">
    <source>
        <dbReference type="EMBL" id="GBO37628.1"/>
    </source>
</evidence>
<dbReference type="InterPro" id="IPR036396">
    <property type="entry name" value="Cyt_P450_sf"/>
</dbReference>
<keyword evidence="6 8" id="KW-0503">Monooxygenase</keyword>
<evidence type="ECO:0000256" key="6">
    <source>
        <dbReference type="ARBA" id="ARBA00023033"/>
    </source>
</evidence>
<evidence type="ECO:0000256" key="2">
    <source>
        <dbReference type="ARBA" id="ARBA00010617"/>
    </source>
</evidence>
<evidence type="ECO:0000256" key="5">
    <source>
        <dbReference type="ARBA" id="ARBA00023004"/>
    </source>
</evidence>
<dbReference type="EMBL" id="BGPR01062162">
    <property type="protein sequence ID" value="GBO37628.1"/>
    <property type="molecule type" value="Genomic_DNA"/>
</dbReference>
<name>A0A4Y2WLR1_ARAVE</name>
<evidence type="ECO:0000256" key="8">
    <source>
        <dbReference type="RuleBase" id="RU000461"/>
    </source>
</evidence>
<keyword evidence="7 8" id="KW-0349">Heme</keyword>
<dbReference type="GO" id="GO:0004497">
    <property type="term" value="F:monooxygenase activity"/>
    <property type="evidence" value="ECO:0007669"/>
    <property type="project" value="UniProtKB-KW"/>
</dbReference>
<dbReference type="InterPro" id="IPR001128">
    <property type="entry name" value="Cyt_P450"/>
</dbReference>
<dbReference type="PANTHER" id="PTHR24303:SF31">
    <property type="entry name" value="CYTOCHROME P450 307A1-RELATED"/>
    <property type="match status" value="1"/>
</dbReference>
<comment type="similarity">
    <text evidence="2 8">Belongs to the cytochrome P450 family.</text>
</comment>
<evidence type="ECO:0000313" key="11">
    <source>
        <dbReference type="Proteomes" id="UP000499080"/>
    </source>
</evidence>
<evidence type="ECO:0000256" key="7">
    <source>
        <dbReference type="PIRSR" id="PIRSR602401-1"/>
    </source>
</evidence>
<dbReference type="PROSITE" id="PS00086">
    <property type="entry name" value="CYTOCHROME_P450"/>
    <property type="match status" value="1"/>
</dbReference>
<dbReference type="SUPFAM" id="SSF48264">
    <property type="entry name" value="Cytochrome P450"/>
    <property type="match status" value="1"/>
</dbReference>
<keyword evidence="4 8" id="KW-0560">Oxidoreductase</keyword>
<dbReference type="GO" id="GO:0005506">
    <property type="term" value="F:iron ion binding"/>
    <property type="evidence" value="ECO:0007669"/>
    <property type="project" value="InterPro"/>
</dbReference>
<organism evidence="9 11">
    <name type="scientific">Araneus ventricosus</name>
    <name type="common">Orbweaver spider</name>
    <name type="synonym">Epeira ventricosa</name>
    <dbReference type="NCBI Taxonomy" id="182803"/>
    <lineage>
        <taxon>Eukaryota</taxon>
        <taxon>Metazoa</taxon>
        <taxon>Ecdysozoa</taxon>
        <taxon>Arthropoda</taxon>
        <taxon>Chelicerata</taxon>
        <taxon>Arachnida</taxon>
        <taxon>Araneae</taxon>
        <taxon>Araneomorphae</taxon>
        <taxon>Entelegynae</taxon>
        <taxon>Araneoidea</taxon>
        <taxon>Araneidae</taxon>
        <taxon>Araneus</taxon>
    </lineage>
</organism>
<keyword evidence="3 7" id="KW-0479">Metal-binding</keyword>
<dbReference type="Gene3D" id="1.10.630.10">
    <property type="entry name" value="Cytochrome P450"/>
    <property type="match status" value="1"/>
</dbReference>
<dbReference type="Proteomes" id="UP000499080">
    <property type="component" value="Unassembled WGS sequence"/>
</dbReference>
<evidence type="ECO:0000256" key="3">
    <source>
        <dbReference type="ARBA" id="ARBA00022723"/>
    </source>
</evidence>
<dbReference type="Pfam" id="PF00067">
    <property type="entry name" value="p450"/>
    <property type="match status" value="1"/>
</dbReference>
<dbReference type="InterPro" id="IPR002401">
    <property type="entry name" value="Cyt_P450_E_grp-I"/>
</dbReference>
<dbReference type="AlphaFoldDB" id="A0A4Y2WLR1"/>
<dbReference type="OrthoDB" id="6424642at2759"/>
<dbReference type="GO" id="GO:0020037">
    <property type="term" value="F:heme binding"/>
    <property type="evidence" value="ECO:0007669"/>
    <property type="project" value="InterPro"/>
</dbReference>
<comment type="cofactor">
    <cofactor evidence="1 7">
        <name>heme</name>
        <dbReference type="ChEBI" id="CHEBI:30413"/>
    </cofactor>
</comment>
<dbReference type="InterPro" id="IPR017972">
    <property type="entry name" value="Cyt_P450_CS"/>
</dbReference>
<comment type="caution">
    <text evidence="9">The sequence shown here is derived from an EMBL/GenBank/DDBJ whole genome shotgun (WGS) entry which is preliminary data.</text>
</comment>
<accession>A0A4Y2WLR1</accession>
<proteinExistence type="inferred from homology"/>